<name>A0A2I1GNN7_9GLOM</name>
<reference evidence="1 2" key="1">
    <citation type="submission" date="2015-10" db="EMBL/GenBank/DDBJ databases">
        <title>Genome analyses suggest a sexual origin of heterokaryosis in a supposedly ancient asexual fungus.</title>
        <authorList>
            <person name="Ropars J."/>
            <person name="Sedzielewska K."/>
            <person name="Noel J."/>
            <person name="Charron P."/>
            <person name="Farinelli L."/>
            <person name="Marton T."/>
            <person name="Kruger M."/>
            <person name="Pelin A."/>
            <person name="Brachmann A."/>
            <person name="Corradi N."/>
        </authorList>
    </citation>
    <scope>NUCLEOTIDE SEQUENCE [LARGE SCALE GENOMIC DNA]</scope>
    <source>
        <strain evidence="1 2">A4</strain>
    </source>
</reference>
<dbReference type="EMBL" id="LLXI01000623">
    <property type="protein sequence ID" value="PKY48259.1"/>
    <property type="molecule type" value="Genomic_DNA"/>
</dbReference>
<accession>A0A2I1GNN7</accession>
<dbReference type="VEuPathDB" id="FungiDB:FUN_010240"/>
<gene>
    <name evidence="1" type="ORF">RhiirA4_544503</name>
</gene>
<dbReference type="VEuPathDB" id="FungiDB:RhiirFUN_015564"/>
<evidence type="ECO:0000313" key="2">
    <source>
        <dbReference type="Proteomes" id="UP000234323"/>
    </source>
</evidence>
<sequence length="576" mass="68502">MTENKANIITILDPAYSECYEIIMKPLKDDIITLYSCILVNRSFCRVFIPVLWRNPFKFIKDDNKLIKLINTLIHCLNSTIKNDLINKDSIKLEGLPTYFKYHTLIKEFELNPLQRGIRLWTSSHLTQKLTRRSISRRVFKINKYIGNLLFDKENQYDSLNIYHNELLNGLRTLFDICKFDNYEKSLVQVNKLSVGFFHGNTTNLILPITENFLKLQNKLSPNIQHLQISIDTIKEHEEFSRNLIHFIKSQKKLKSLITNTFWIKDDFIQPFLNSLKNQSTCLTFLKLQDQKLSNELLLSILKSLPNLITLYLDINYLEYRVNEGNSFYSIISQIYFNNLENLYYDLKSKIFWNTWNVWSSIPDPDPSNLLFNQILLSSSKLFSIKVKINNGFIKYLQSYQHQHLTHLHIILDSDSLENLIKLLKNLRHLIYLKLDDYNERSKDRLLRYNYYTFLQFAQTIPNSLRIFEINFEITNGYLETLFNETQLNIQCIKLYHYIHCNTSLRVFIDYAKSKKCFKELGITYNIMKSISKDYIIEAKNYFNVTPFNNDEINIPFYDDPIKNSYWSRRVSEGRV</sequence>
<evidence type="ECO:0008006" key="3">
    <source>
        <dbReference type="Google" id="ProtNLM"/>
    </source>
</evidence>
<comment type="caution">
    <text evidence="1">The sequence shown here is derived from an EMBL/GenBank/DDBJ whole genome shotgun (WGS) entry which is preliminary data.</text>
</comment>
<organism evidence="1 2">
    <name type="scientific">Rhizophagus irregularis</name>
    <dbReference type="NCBI Taxonomy" id="588596"/>
    <lineage>
        <taxon>Eukaryota</taxon>
        <taxon>Fungi</taxon>
        <taxon>Fungi incertae sedis</taxon>
        <taxon>Mucoromycota</taxon>
        <taxon>Glomeromycotina</taxon>
        <taxon>Glomeromycetes</taxon>
        <taxon>Glomerales</taxon>
        <taxon>Glomeraceae</taxon>
        <taxon>Rhizophagus</taxon>
    </lineage>
</organism>
<evidence type="ECO:0000313" key="1">
    <source>
        <dbReference type="EMBL" id="PKY48259.1"/>
    </source>
</evidence>
<dbReference type="VEuPathDB" id="FungiDB:RhiirA1_540601"/>
<dbReference type="AlphaFoldDB" id="A0A2I1GNN7"/>
<keyword evidence="2" id="KW-1185">Reference proteome</keyword>
<dbReference type="OrthoDB" id="2332298at2759"/>
<dbReference type="Proteomes" id="UP000234323">
    <property type="component" value="Unassembled WGS sequence"/>
</dbReference>
<protein>
    <recommendedName>
        <fullName evidence="3">F-box domain-containing protein</fullName>
    </recommendedName>
</protein>
<proteinExistence type="predicted"/>